<evidence type="ECO:0000256" key="2">
    <source>
        <dbReference type="ARBA" id="ARBA00022840"/>
    </source>
</evidence>
<evidence type="ECO:0000259" key="3">
    <source>
        <dbReference type="PROSITE" id="PS50045"/>
    </source>
</evidence>
<dbReference type="InterPro" id="IPR058031">
    <property type="entry name" value="AAA_lid_NorR"/>
</dbReference>
<dbReference type="Pfam" id="PF25601">
    <property type="entry name" value="AAA_lid_14"/>
    <property type="match status" value="1"/>
</dbReference>
<dbReference type="PROSITE" id="PS50045">
    <property type="entry name" value="SIGMA54_INTERACT_4"/>
    <property type="match status" value="1"/>
</dbReference>
<dbReference type="SUPFAM" id="SSF55785">
    <property type="entry name" value="PYP-like sensor domain (PAS domain)"/>
    <property type="match status" value="1"/>
</dbReference>
<protein>
    <submittedName>
        <fullName evidence="4">Sigma 54-interacting transcriptional regulator</fullName>
    </submittedName>
</protein>
<keyword evidence="5" id="KW-1185">Reference proteome</keyword>
<dbReference type="PROSITE" id="PS00675">
    <property type="entry name" value="SIGMA54_INTERACT_1"/>
    <property type="match status" value="1"/>
</dbReference>
<dbReference type="Pfam" id="PF00158">
    <property type="entry name" value="Sigma54_activat"/>
    <property type="match status" value="1"/>
</dbReference>
<comment type="caution">
    <text evidence="4">The sequence shown here is derived from an EMBL/GenBank/DDBJ whole genome shotgun (WGS) entry which is preliminary data.</text>
</comment>
<feature type="domain" description="Sigma-54 factor interaction" evidence="3">
    <location>
        <begin position="163"/>
        <end position="392"/>
    </location>
</feature>
<dbReference type="InterPro" id="IPR035965">
    <property type="entry name" value="PAS-like_dom_sf"/>
</dbReference>
<dbReference type="InterPro" id="IPR003593">
    <property type="entry name" value="AAA+_ATPase"/>
</dbReference>
<dbReference type="Proteomes" id="UP001065549">
    <property type="component" value="Unassembled WGS sequence"/>
</dbReference>
<sequence length="473" mass="54242">MTILLKELEAFVFKKEKNTWSLLAECPLIGLAICDKNGEFVYVNQAHADIVGRPAEYHMGINVKTFLEEGAVDKLGTLIVLDTKQPYLCSPNRSDGKQYLVNSIPIFGSSQEVEYVVSLFLDVSLERKLRVELDADTNHLSIQDHINSIYRRTLTSRGNDTEFIFENKKMKEIKTLINYIKDSNSTVLITGESGTGKEEVAKLIFRESNRNTKPYIALNCAAIPENLLESELFGYEKGAFTNSDPKGKSGIFESVNGGTLFLDEIAELPMDLQAKLLRVLQESEVRRIGGMQNISVDVRIIAATNKNLEKMVQDHTFREDLYYRLNIIPIHIPPLRERKEDIPLLAYHFIQEFNQKYNKNKNITTEAYNELLRLPFNGNVRQLKTLIERIILLCADDNILSRDVRYCYSMTEDQGPVIDTPLDHSWKNQKEREVNELILHYKSEGLSTYQIAEKLGISQPTVWRRWKKLSKGI</sequence>
<name>A0A9J6QPF6_9FIRM</name>
<evidence type="ECO:0000256" key="1">
    <source>
        <dbReference type="ARBA" id="ARBA00022741"/>
    </source>
</evidence>
<accession>A0A9J6QPF6</accession>
<dbReference type="GO" id="GO:0006355">
    <property type="term" value="P:regulation of DNA-templated transcription"/>
    <property type="evidence" value="ECO:0007669"/>
    <property type="project" value="InterPro"/>
</dbReference>
<evidence type="ECO:0000313" key="4">
    <source>
        <dbReference type="EMBL" id="MCU7377749.1"/>
    </source>
</evidence>
<dbReference type="InterPro" id="IPR027417">
    <property type="entry name" value="P-loop_NTPase"/>
</dbReference>
<dbReference type="SMART" id="SM00382">
    <property type="entry name" value="AAA"/>
    <property type="match status" value="1"/>
</dbReference>
<keyword evidence="2" id="KW-0067">ATP-binding</keyword>
<dbReference type="Gene3D" id="1.10.8.60">
    <property type="match status" value="1"/>
</dbReference>
<dbReference type="InterPro" id="IPR025662">
    <property type="entry name" value="Sigma_54_int_dom_ATP-bd_1"/>
</dbReference>
<proteinExistence type="predicted"/>
<dbReference type="InterPro" id="IPR002078">
    <property type="entry name" value="Sigma_54_int"/>
</dbReference>
<organism evidence="4 5">
    <name type="scientific">Hominibacterium faecale</name>
    <dbReference type="NCBI Taxonomy" id="2839743"/>
    <lineage>
        <taxon>Bacteria</taxon>
        <taxon>Bacillati</taxon>
        <taxon>Bacillota</taxon>
        <taxon>Clostridia</taxon>
        <taxon>Peptostreptococcales</taxon>
        <taxon>Anaerovoracaceae</taxon>
        <taxon>Hominibacterium</taxon>
    </lineage>
</organism>
<dbReference type="Gene3D" id="3.40.50.300">
    <property type="entry name" value="P-loop containing nucleotide triphosphate hydrolases"/>
    <property type="match status" value="1"/>
</dbReference>
<keyword evidence="1" id="KW-0547">Nucleotide-binding</keyword>
<dbReference type="GO" id="GO:0005524">
    <property type="term" value="F:ATP binding"/>
    <property type="evidence" value="ECO:0007669"/>
    <property type="project" value="UniProtKB-KW"/>
</dbReference>
<dbReference type="RefSeq" id="WP_269478400.1">
    <property type="nucleotide sequence ID" value="NZ_JAOSHN010000002.1"/>
</dbReference>
<dbReference type="CDD" id="cd00009">
    <property type="entry name" value="AAA"/>
    <property type="match status" value="1"/>
</dbReference>
<reference evidence="4" key="1">
    <citation type="submission" date="2022-09" db="EMBL/GenBank/DDBJ databases">
        <title>Culturomic study of gut microbiota in children with autism spectrum disorder.</title>
        <authorList>
            <person name="Efimov B.A."/>
            <person name="Chaplin A.V."/>
            <person name="Sokolova S.R."/>
            <person name="Pikina A.P."/>
            <person name="Korzhanova M."/>
            <person name="Belova V."/>
            <person name="Korostin D."/>
        </authorList>
    </citation>
    <scope>NUCLEOTIDE SEQUENCE</scope>
    <source>
        <strain evidence="4">ASD5510</strain>
    </source>
</reference>
<dbReference type="Pfam" id="PF13426">
    <property type="entry name" value="PAS_9"/>
    <property type="match status" value="1"/>
</dbReference>
<dbReference type="EMBL" id="JAOSHN010000002">
    <property type="protein sequence ID" value="MCU7377749.1"/>
    <property type="molecule type" value="Genomic_DNA"/>
</dbReference>
<dbReference type="AlphaFoldDB" id="A0A9J6QPF6"/>
<dbReference type="FunFam" id="3.40.50.300:FF:000006">
    <property type="entry name" value="DNA-binding transcriptional regulator NtrC"/>
    <property type="match status" value="1"/>
</dbReference>
<dbReference type="PANTHER" id="PTHR32071:SF57">
    <property type="entry name" value="C4-DICARBOXYLATE TRANSPORT TRANSCRIPTIONAL REGULATORY PROTEIN DCTD"/>
    <property type="match status" value="1"/>
</dbReference>
<dbReference type="Pfam" id="PF13384">
    <property type="entry name" value="HTH_23"/>
    <property type="match status" value="1"/>
</dbReference>
<dbReference type="PANTHER" id="PTHR32071">
    <property type="entry name" value="TRANSCRIPTIONAL REGULATORY PROTEIN"/>
    <property type="match status" value="1"/>
</dbReference>
<gene>
    <name evidence="4" type="ORF">OBO34_05190</name>
</gene>
<evidence type="ECO:0000313" key="5">
    <source>
        <dbReference type="Proteomes" id="UP001065549"/>
    </source>
</evidence>
<dbReference type="InterPro" id="IPR000014">
    <property type="entry name" value="PAS"/>
</dbReference>
<dbReference type="Gene3D" id="3.30.450.20">
    <property type="entry name" value="PAS domain"/>
    <property type="match status" value="1"/>
</dbReference>
<dbReference type="SUPFAM" id="SSF52540">
    <property type="entry name" value="P-loop containing nucleoside triphosphate hydrolases"/>
    <property type="match status" value="1"/>
</dbReference>
<dbReference type="Gene3D" id="1.10.10.60">
    <property type="entry name" value="Homeodomain-like"/>
    <property type="match status" value="1"/>
</dbReference>